<dbReference type="Gene3D" id="3.40.50.12780">
    <property type="entry name" value="N-terminal domain of ligase-like"/>
    <property type="match status" value="1"/>
</dbReference>
<evidence type="ECO:0008006" key="6">
    <source>
        <dbReference type="Google" id="ProtNLM"/>
    </source>
</evidence>
<dbReference type="FunFam" id="3.30.300.30:FF:000007">
    <property type="entry name" value="4-coumarate--CoA ligase 2"/>
    <property type="match status" value="1"/>
</dbReference>
<dbReference type="InterPro" id="IPR025110">
    <property type="entry name" value="AMP-bd_C"/>
</dbReference>
<feature type="domain" description="AMP-binding enzyme C-terminal" evidence="4">
    <location>
        <begin position="158"/>
        <end position="233"/>
    </location>
</feature>
<evidence type="ECO:0000256" key="2">
    <source>
        <dbReference type="ARBA" id="ARBA00022598"/>
    </source>
</evidence>
<feature type="non-terminal residue" evidence="5">
    <location>
        <position position="1"/>
    </location>
</feature>
<dbReference type="PANTHER" id="PTHR24096:SF149">
    <property type="entry name" value="AMP-BINDING DOMAIN-CONTAINING PROTEIN-RELATED"/>
    <property type="match status" value="1"/>
</dbReference>
<dbReference type="InterPro" id="IPR045851">
    <property type="entry name" value="AMP-bd_C_sf"/>
</dbReference>
<gene>
    <name evidence="5" type="ORF">As57867_017712</name>
</gene>
<dbReference type="InterPro" id="IPR000873">
    <property type="entry name" value="AMP-dep_synth/lig_dom"/>
</dbReference>
<reference evidence="5" key="1">
    <citation type="submission" date="2019-06" db="EMBL/GenBank/DDBJ databases">
        <title>Genomics analysis of Aphanomyces spp. identifies a new class of oomycete effector associated with host adaptation.</title>
        <authorList>
            <person name="Gaulin E."/>
        </authorList>
    </citation>
    <scope>NUCLEOTIDE SEQUENCE</scope>
    <source>
        <strain evidence="5">CBS 578.67</strain>
    </source>
</reference>
<protein>
    <recommendedName>
        <fullName evidence="6">AMP-dependent synthetase/ligase domain-containing protein</fullName>
    </recommendedName>
</protein>
<comment type="similarity">
    <text evidence="1">Belongs to the ATP-dependent AMP-binding enzyme family.</text>
</comment>
<proteinExistence type="inferred from homology"/>
<organism evidence="5">
    <name type="scientific">Aphanomyces stellatus</name>
    <dbReference type="NCBI Taxonomy" id="120398"/>
    <lineage>
        <taxon>Eukaryota</taxon>
        <taxon>Sar</taxon>
        <taxon>Stramenopiles</taxon>
        <taxon>Oomycota</taxon>
        <taxon>Saprolegniomycetes</taxon>
        <taxon>Saprolegniales</taxon>
        <taxon>Verrucalvaceae</taxon>
        <taxon>Aphanomyces</taxon>
    </lineage>
</organism>
<evidence type="ECO:0000313" key="5">
    <source>
        <dbReference type="EMBL" id="KAF0690881.1"/>
    </source>
</evidence>
<sequence>MATHPLVDEYDLSATKYFVSAAAPLGPTLEAAVQARLGIKTKQAYGMTELSPLVHYTRDGHERPAASGHLVPNTELRVVCPTTGADLGPHQIGELWYRGPQVMLGYLNNDDATRATITSCGFLKTGDLGYVDDDGNLFVVDRLKELIKYKGYQVAPAELEDVIMKHPKVLDVACIRGYTGNGDEVPKACVVAKPNSDLSAEELMEFVATHVAPHKKVRQVAFVPSIPKSASGKILRRQLQAPRPQH</sequence>
<keyword evidence="2" id="KW-0436">Ligase</keyword>
<dbReference type="EMBL" id="VJMH01006291">
    <property type="protein sequence ID" value="KAF0690881.1"/>
    <property type="molecule type" value="Genomic_DNA"/>
</dbReference>
<dbReference type="AlphaFoldDB" id="A0A6A4Y5T9"/>
<dbReference type="Gene3D" id="3.30.300.30">
    <property type="match status" value="1"/>
</dbReference>
<evidence type="ECO:0000259" key="4">
    <source>
        <dbReference type="Pfam" id="PF13193"/>
    </source>
</evidence>
<comment type="caution">
    <text evidence="5">The sequence shown here is derived from an EMBL/GenBank/DDBJ whole genome shotgun (WGS) entry which is preliminary data.</text>
</comment>
<dbReference type="SUPFAM" id="SSF56801">
    <property type="entry name" value="Acetyl-CoA synthetase-like"/>
    <property type="match status" value="1"/>
</dbReference>
<accession>A0A6A4Y5T9</accession>
<evidence type="ECO:0000259" key="3">
    <source>
        <dbReference type="Pfam" id="PF00501"/>
    </source>
</evidence>
<dbReference type="Pfam" id="PF13193">
    <property type="entry name" value="AMP-binding_C"/>
    <property type="match status" value="1"/>
</dbReference>
<dbReference type="OrthoDB" id="16262at2759"/>
<dbReference type="GO" id="GO:0016405">
    <property type="term" value="F:CoA-ligase activity"/>
    <property type="evidence" value="ECO:0007669"/>
    <property type="project" value="TreeGrafter"/>
</dbReference>
<dbReference type="Pfam" id="PF00501">
    <property type="entry name" value="AMP-binding"/>
    <property type="match status" value="1"/>
</dbReference>
<dbReference type="PANTHER" id="PTHR24096">
    <property type="entry name" value="LONG-CHAIN-FATTY-ACID--COA LIGASE"/>
    <property type="match status" value="1"/>
</dbReference>
<dbReference type="InterPro" id="IPR042099">
    <property type="entry name" value="ANL_N_sf"/>
</dbReference>
<feature type="domain" description="AMP-dependent synthetase/ligase" evidence="3">
    <location>
        <begin position="8"/>
        <end position="107"/>
    </location>
</feature>
<name>A0A6A4Y5T9_9STRA</name>
<evidence type="ECO:0000256" key="1">
    <source>
        <dbReference type="ARBA" id="ARBA00006432"/>
    </source>
</evidence>